<comment type="similarity">
    <text evidence="2">Belongs to the UPF0057 (PMP3) family.</text>
</comment>
<evidence type="ECO:0000256" key="6">
    <source>
        <dbReference type="SAM" id="Phobius"/>
    </source>
</evidence>
<keyword evidence="4 6" id="KW-1133">Transmembrane helix</keyword>
<proteinExistence type="inferred from homology"/>
<name>G0VDG4_NAUCA</name>
<keyword evidence="3 6" id="KW-0812">Transmembrane</keyword>
<gene>
    <name evidence="7" type="primary">NCAS0C05360</name>
    <name evidence="7" type="ordered locus">NCAS_0C05360</name>
</gene>
<evidence type="ECO:0000313" key="8">
    <source>
        <dbReference type="Proteomes" id="UP000001640"/>
    </source>
</evidence>
<keyword evidence="8" id="KW-1185">Reference proteome</keyword>
<dbReference type="HOGENOM" id="CLU_107649_6_2_1"/>
<evidence type="ECO:0000313" key="7">
    <source>
        <dbReference type="EMBL" id="CCC69526.1"/>
    </source>
</evidence>
<evidence type="ECO:0000256" key="2">
    <source>
        <dbReference type="ARBA" id="ARBA00009530"/>
    </source>
</evidence>
<reference key="2">
    <citation type="submission" date="2011-08" db="EMBL/GenBank/DDBJ databases">
        <title>Genome sequence of Naumovozyma castellii.</title>
        <authorList>
            <person name="Gordon J.L."/>
            <person name="Armisen D."/>
            <person name="Proux-Wera E."/>
            <person name="OhEigeartaigh S.S."/>
            <person name="Byrne K.P."/>
            <person name="Wolfe K.H."/>
        </authorList>
    </citation>
    <scope>NUCLEOTIDE SEQUENCE</scope>
    <source>
        <strain>Type strain:CBS 4309</strain>
    </source>
</reference>
<dbReference type="GeneID" id="96903107"/>
<accession>G0VDG4</accession>
<dbReference type="InParanoid" id="G0VDG4"/>
<dbReference type="Proteomes" id="UP000001640">
    <property type="component" value="Chromosome 3"/>
</dbReference>
<dbReference type="AlphaFoldDB" id="G0VDG4"/>
<comment type="subcellular location">
    <subcellularLocation>
        <location evidence="1">Membrane</location>
    </subcellularLocation>
</comment>
<dbReference type="Pfam" id="PF01679">
    <property type="entry name" value="Pmp3"/>
    <property type="match status" value="1"/>
</dbReference>
<dbReference type="PANTHER" id="PTHR21659:SF42">
    <property type="entry name" value="UPF0057 MEMBRANE PROTEIN ZK632.10-RELATED"/>
    <property type="match status" value="1"/>
</dbReference>
<dbReference type="OrthoDB" id="2802411at2759"/>
<evidence type="ECO:0000256" key="1">
    <source>
        <dbReference type="ARBA" id="ARBA00004370"/>
    </source>
</evidence>
<feature type="transmembrane region" description="Helical" evidence="6">
    <location>
        <begin position="7"/>
        <end position="28"/>
    </location>
</feature>
<dbReference type="OMA" id="CSSAFWL"/>
<evidence type="ECO:0000256" key="3">
    <source>
        <dbReference type="ARBA" id="ARBA00022692"/>
    </source>
</evidence>
<evidence type="ECO:0000256" key="4">
    <source>
        <dbReference type="ARBA" id="ARBA00022989"/>
    </source>
</evidence>
<dbReference type="RefSeq" id="XP_003675890.1">
    <property type="nucleotide sequence ID" value="XM_003675842.1"/>
</dbReference>
<dbReference type="InterPro" id="IPR000612">
    <property type="entry name" value="PMP3"/>
</dbReference>
<dbReference type="GO" id="GO:0016020">
    <property type="term" value="C:membrane"/>
    <property type="evidence" value="ECO:0007669"/>
    <property type="project" value="UniProtKB-SubCell"/>
</dbReference>
<evidence type="ECO:0000256" key="5">
    <source>
        <dbReference type="ARBA" id="ARBA00023136"/>
    </source>
</evidence>
<feature type="transmembrane region" description="Helical" evidence="6">
    <location>
        <begin position="34"/>
        <end position="53"/>
    </location>
</feature>
<protein>
    <recommendedName>
        <fullName evidence="9">Plasma membrane proteolipid 3</fullName>
    </recommendedName>
</protein>
<dbReference type="EMBL" id="HE576754">
    <property type="protein sequence ID" value="CCC69526.1"/>
    <property type="molecule type" value="Genomic_DNA"/>
</dbReference>
<dbReference type="PANTHER" id="PTHR21659">
    <property type="entry name" value="HYDROPHOBIC PROTEIN RCI2 LOW TEMPERATURE AND SALT RESPONSIVE PROTEIN LTI6 -RELATED"/>
    <property type="match status" value="1"/>
</dbReference>
<keyword evidence="5 6" id="KW-0472">Membrane</keyword>
<dbReference type="KEGG" id="ncs:NCAS_0C05360"/>
<evidence type="ECO:0008006" key="9">
    <source>
        <dbReference type="Google" id="ProtNLM"/>
    </source>
</evidence>
<dbReference type="PROSITE" id="PS01309">
    <property type="entry name" value="UPF0057"/>
    <property type="match status" value="1"/>
</dbReference>
<reference evidence="7 8" key="1">
    <citation type="journal article" date="2011" name="Proc. Natl. Acad. Sci. U.S.A.">
        <title>Evolutionary erosion of yeast sex chromosomes by mating-type switching accidents.</title>
        <authorList>
            <person name="Gordon J.L."/>
            <person name="Armisen D."/>
            <person name="Proux-Wera E."/>
            <person name="Oheigeartaigh S.S."/>
            <person name="Byrne K.P."/>
            <person name="Wolfe K.H."/>
        </authorList>
    </citation>
    <scope>NUCLEOTIDE SEQUENCE [LARGE SCALE GENOMIC DNA]</scope>
    <source>
        <strain evidence="8">ATCC 76901 / BCRC 22586 / CBS 4309 / NBRC 1992 / NRRL Y-12630</strain>
    </source>
</reference>
<dbReference type="eggNOG" id="KOG1773">
    <property type="taxonomic scope" value="Eukaryota"/>
</dbReference>
<sequence>MDSQKIVAILLAIFLPPLGVFLQCGLGVEFWLDLVLTLLAFFPGMLYALYVTLTS</sequence>
<organism evidence="7 8">
    <name type="scientific">Naumovozyma castellii</name>
    <name type="common">Yeast</name>
    <name type="synonym">Saccharomyces castellii</name>
    <dbReference type="NCBI Taxonomy" id="27288"/>
    <lineage>
        <taxon>Eukaryota</taxon>
        <taxon>Fungi</taxon>
        <taxon>Dikarya</taxon>
        <taxon>Ascomycota</taxon>
        <taxon>Saccharomycotina</taxon>
        <taxon>Saccharomycetes</taxon>
        <taxon>Saccharomycetales</taxon>
        <taxon>Saccharomycetaceae</taxon>
        <taxon>Naumovozyma</taxon>
    </lineage>
</organism>